<evidence type="ECO:0000313" key="4">
    <source>
        <dbReference type="EMBL" id="WGM04423.1"/>
    </source>
</evidence>
<evidence type="ECO:0000313" key="3">
    <source>
        <dbReference type="EMBL" id="QBY44121.1"/>
    </source>
</evidence>
<feature type="transmembrane region" description="Helical" evidence="1">
    <location>
        <begin position="170"/>
        <end position="187"/>
    </location>
</feature>
<dbReference type="EMBL" id="CP038613">
    <property type="protein sequence ID" value="QBY44121.1"/>
    <property type="molecule type" value="Genomic_DNA"/>
</dbReference>
<dbReference type="EMBL" id="CP123523">
    <property type="protein sequence ID" value="WGM04423.1"/>
    <property type="molecule type" value="Genomic_DNA"/>
</dbReference>
<evidence type="ECO:0000313" key="5">
    <source>
        <dbReference type="Proteomes" id="UP000295134"/>
    </source>
</evidence>
<feature type="transmembrane region" description="Helical" evidence="1">
    <location>
        <begin position="315"/>
        <end position="334"/>
    </location>
</feature>
<reference evidence="2" key="1">
    <citation type="journal article" date="2010" name="Insect Mol. Biol.">
        <title>The draft genome sequence of Arsenophonus nasoniae, son-killer bacterium of Nasonia vitripennis, reveals genes associated with virulence and symbiosis.</title>
        <authorList>
            <person name="Wilkes T."/>
            <person name="Darby A.C."/>
            <person name="Choi J."/>
            <person name="Colborne J.K."/>
            <person name="Werren J.H."/>
            <person name="Hurst G.D.D."/>
        </authorList>
    </citation>
    <scope>NUCLEOTIDE SEQUENCE</scope>
</reference>
<dbReference type="KEGG" id="ans:ArsFIN_26980"/>
<feature type="transmembrane region" description="Helical" evidence="1">
    <location>
        <begin position="193"/>
        <end position="209"/>
    </location>
</feature>
<organism evidence="2">
    <name type="scientific">Arsenophonus nasoniae</name>
    <name type="common">son-killer infecting Nasonia vitripennis</name>
    <dbReference type="NCBI Taxonomy" id="638"/>
    <lineage>
        <taxon>Bacteria</taxon>
        <taxon>Pseudomonadati</taxon>
        <taxon>Pseudomonadota</taxon>
        <taxon>Gammaproteobacteria</taxon>
        <taxon>Enterobacterales</taxon>
        <taxon>Morganellaceae</taxon>
        <taxon>Arsenophonus</taxon>
    </lineage>
</organism>
<feature type="transmembrane region" description="Helical" evidence="1">
    <location>
        <begin position="12"/>
        <end position="31"/>
    </location>
</feature>
<feature type="transmembrane region" description="Helical" evidence="1">
    <location>
        <begin position="290"/>
        <end position="309"/>
    </location>
</feature>
<feature type="transmembrane region" description="Helical" evidence="1">
    <location>
        <begin position="355"/>
        <end position="371"/>
    </location>
</feature>
<dbReference type="Proteomes" id="UP001177592">
    <property type="component" value="Chromosome"/>
</dbReference>
<keyword evidence="1" id="KW-1133">Transmembrane helix</keyword>
<dbReference type="EMBL" id="FN545267">
    <property type="protein sequence ID" value="CBA76389.1"/>
    <property type="molecule type" value="Genomic_DNA"/>
</dbReference>
<feature type="transmembrane region" description="Helical" evidence="1">
    <location>
        <begin position="149"/>
        <end position="165"/>
    </location>
</feature>
<dbReference type="RefSeq" id="WP_051297192.1">
    <property type="nucleotide sequence ID" value="NZ_CP038613.1"/>
</dbReference>
<accession>D2U4A7</accession>
<feature type="transmembrane region" description="Helical" evidence="1">
    <location>
        <begin position="90"/>
        <end position="110"/>
    </location>
</feature>
<feature type="transmembrane region" description="Helical" evidence="1">
    <location>
        <begin position="263"/>
        <end position="281"/>
    </location>
</feature>
<evidence type="ECO:0000313" key="2">
    <source>
        <dbReference type="EMBL" id="CBA76389.1"/>
    </source>
</evidence>
<name>D2U4A7_9GAMM</name>
<reference evidence="3 5" key="2">
    <citation type="submission" date="2019-03" db="EMBL/GenBank/DDBJ databases">
        <title>Long-read sequencing reveals hyperdense prophage content in a complex bacterial symbiont genome.</title>
        <authorList>
            <person name="Frost C.L."/>
            <person name="Siozios S."/>
            <person name="Nadal-Jimenez P."/>
            <person name="Brockhurst M.A."/>
            <person name="King K.C."/>
            <person name="Darby A.C."/>
            <person name="Hurst G.D.D."/>
        </authorList>
    </citation>
    <scope>NUCLEOTIDE SEQUENCE [LARGE SCALE GENOMIC DNA]</scope>
    <source>
        <strain evidence="3 5">FIN</strain>
    </source>
</reference>
<dbReference type="Pfam" id="PF19528">
    <property type="entry name" value="DUF6056"/>
    <property type="match status" value="1"/>
</dbReference>
<evidence type="ECO:0000313" key="6">
    <source>
        <dbReference type="Proteomes" id="UP001177592"/>
    </source>
</evidence>
<keyword evidence="6" id="KW-1185">Reference proteome</keyword>
<dbReference type="Proteomes" id="UP000295134">
    <property type="component" value="Chromosome"/>
</dbReference>
<feature type="transmembrane region" description="Helical" evidence="1">
    <location>
        <begin position="216"/>
        <end position="235"/>
    </location>
</feature>
<reference evidence="4" key="3">
    <citation type="submission" date="2023-04" db="EMBL/GenBank/DDBJ databases">
        <title>Genome dynamics across the evolutionary transition to endosymbiosis.</title>
        <authorList>
            <person name="Siozios S."/>
            <person name="Nadal-Jimenez P."/>
            <person name="Azagi T."/>
            <person name="Sprong H."/>
            <person name="Frost C.L."/>
            <person name="Parratt S.R."/>
            <person name="Taylor G."/>
            <person name="Brettell L."/>
            <person name="Lew K.C."/>
            <person name="Croft L."/>
            <person name="King K.C."/>
            <person name="Brockhurst M.A."/>
            <person name="Hypsa V."/>
            <person name="Novakova E."/>
            <person name="Darby A.C."/>
            <person name="Hurst G.D.D."/>
        </authorList>
    </citation>
    <scope>NUCLEOTIDE SEQUENCE</scope>
    <source>
        <strain evidence="4">ANv_CAN</strain>
    </source>
</reference>
<dbReference type="AlphaFoldDB" id="D2U4A7"/>
<proteinExistence type="predicted"/>
<dbReference type="GeneID" id="96877720"/>
<gene>
    <name evidence="2" type="ORF">ARN_35200</name>
    <name evidence="3" type="ORF">ArsFIN_26980</name>
    <name evidence="4" type="ORF">QE258_12375</name>
</gene>
<dbReference type="InterPro" id="IPR045691">
    <property type="entry name" value="DUF6056"/>
</dbReference>
<keyword evidence="1" id="KW-0472">Membrane</keyword>
<sequence>MKIKNNELLKQLIIIVTTFILMLALNKLTMYTSDDYSYSYKYQTMPSDSIEKIDGIESILQSQIKHYNVQNGRFVAHSIVQYFMQYNKTVFNIFNSIAFIILGILILEIVKTSTPIHKKSFSLFLIYIFLWFIIPEFGTSVLWLSGSCNYLWTSIIYLSFFLIFLKNKKISIISLVFYSFLGFLAGATNENSAPAIILMAILFTIYNYIKYKNIKINNIYGIAFAITGFIVMMMSPGTRIRGDVDRNFDFLVNTVRRSISVDAHVFMISYILVIVTIIIWIKSRKINQDSVIFILILFTGHFSAIYSMVLSPEMPFRTTFGAATFLVIIEIHLINKIIVSYKYKNFLKLLDSKKINYILFTCFLISYLYAIKDINNTYIEISKQVEILRASKSDSNVFLPMISKPKSSYNAYLGTANLTEDKDSWFNSWMASYYGVRSITGVSEKK</sequence>
<evidence type="ECO:0000256" key="1">
    <source>
        <dbReference type="SAM" id="Phobius"/>
    </source>
</evidence>
<feature type="transmembrane region" description="Helical" evidence="1">
    <location>
        <begin position="122"/>
        <end position="143"/>
    </location>
</feature>
<protein>
    <submittedName>
        <fullName evidence="4">DUF6056 family protein</fullName>
    </submittedName>
</protein>
<keyword evidence="1" id="KW-0812">Transmembrane</keyword>